<gene>
    <name evidence="1" type="ORF">OSB1V03_LOCUS2473</name>
</gene>
<accession>A0A7R9PW27</accession>
<dbReference type="AlphaFoldDB" id="A0A7R9PW27"/>
<dbReference type="EMBL" id="OC855448">
    <property type="protein sequence ID" value="CAD7622004.1"/>
    <property type="molecule type" value="Genomic_DNA"/>
</dbReference>
<organism evidence="1">
    <name type="scientific">Medioppia subpectinata</name>
    <dbReference type="NCBI Taxonomy" id="1979941"/>
    <lineage>
        <taxon>Eukaryota</taxon>
        <taxon>Metazoa</taxon>
        <taxon>Ecdysozoa</taxon>
        <taxon>Arthropoda</taxon>
        <taxon>Chelicerata</taxon>
        <taxon>Arachnida</taxon>
        <taxon>Acari</taxon>
        <taxon>Acariformes</taxon>
        <taxon>Sarcoptiformes</taxon>
        <taxon>Oribatida</taxon>
        <taxon>Brachypylina</taxon>
        <taxon>Oppioidea</taxon>
        <taxon>Oppiidae</taxon>
        <taxon>Medioppia</taxon>
    </lineage>
</organism>
<reference evidence="1" key="1">
    <citation type="submission" date="2020-11" db="EMBL/GenBank/DDBJ databases">
        <authorList>
            <person name="Tran Van P."/>
        </authorList>
    </citation>
    <scope>NUCLEOTIDE SEQUENCE</scope>
</reference>
<evidence type="ECO:0000313" key="2">
    <source>
        <dbReference type="Proteomes" id="UP000759131"/>
    </source>
</evidence>
<keyword evidence="2" id="KW-1185">Reference proteome</keyword>
<protein>
    <submittedName>
        <fullName evidence="1">Uncharacterized protein</fullName>
    </submittedName>
</protein>
<evidence type="ECO:0000313" key="1">
    <source>
        <dbReference type="EMBL" id="CAD7622004.1"/>
    </source>
</evidence>
<dbReference type="EMBL" id="CAJPIZ010000873">
    <property type="protein sequence ID" value="CAG2102434.1"/>
    <property type="molecule type" value="Genomic_DNA"/>
</dbReference>
<proteinExistence type="predicted"/>
<dbReference type="Proteomes" id="UP000759131">
    <property type="component" value="Unassembled WGS sequence"/>
</dbReference>
<sequence>MYTPIHVINPSVDHSPVVDTDSDYMQNLSLKLDSLLQSMDLLTSRDVTESTPIHVINPIQYHSPDSDNQLSSKNVSERILLRESSLDDGFSAELRQPSKTYL</sequence>
<name>A0A7R9PW27_9ACAR</name>